<dbReference type="InParanoid" id="G2QQ90"/>
<reference evidence="3 4" key="1">
    <citation type="journal article" date="2011" name="Nat. Biotechnol.">
        <title>Comparative genomic analysis of the thermophilic biomass-degrading fungi Myceliophthora thermophila and Thielavia terrestris.</title>
        <authorList>
            <person name="Berka R.M."/>
            <person name="Grigoriev I.V."/>
            <person name="Otillar R."/>
            <person name="Salamov A."/>
            <person name="Grimwood J."/>
            <person name="Reid I."/>
            <person name="Ishmael N."/>
            <person name="John T."/>
            <person name="Darmond C."/>
            <person name="Moisan M.-C."/>
            <person name="Henrissat B."/>
            <person name="Coutinho P.M."/>
            <person name="Lombard V."/>
            <person name="Natvig D.O."/>
            <person name="Lindquist E."/>
            <person name="Schmutz J."/>
            <person name="Lucas S."/>
            <person name="Harris P."/>
            <person name="Powlowski J."/>
            <person name="Bellemare A."/>
            <person name="Taylor D."/>
            <person name="Butler G."/>
            <person name="de Vries R.P."/>
            <person name="Allijn I.E."/>
            <person name="van den Brink J."/>
            <person name="Ushinsky S."/>
            <person name="Storms R."/>
            <person name="Powell A.J."/>
            <person name="Paulsen I.T."/>
            <person name="Elbourne L.D.H."/>
            <person name="Baker S.E."/>
            <person name="Magnuson J."/>
            <person name="LaBoissiere S."/>
            <person name="Clutterbuck A.J."/>
            <person name="Martinez D."/>
            <person name="Wogulis M."/>
            <person name="de Leon A.L."/>
            <person name="Rey M.W."/>
            <person name="Tsang A."/>
        </authorList>
    </citation>
    <scope>NUCLEOTIDE SEQUENCE [LARGE SCALE GENOMIC DNA]</scope>
    <source>
        <strain evidence="4">ATCC 42464 / BCRC 31852 / DSM 1799</strain>
    </source>
</reference>
<evidence type="ECO:0000313" key="4">
    <source>
        <dbReference type="Proteomes" id="UP000007322"/>
    </source>
</evidence>
<proteinExistence type="predicted"/>
<organism evidence="3 4">
    <name type="scientific">Thermothelomyces thermophilus (strain ATCC 42464 / BCRC 31852 / DSM 1799)</name>
    <name type="common">Sporotrichum thermophile</name>
    <dbReference type="NCBI Taxonomy" id="573729"/>
    <lineage>
        <taxon>Eukaryota</taxon>
        <taxon>Fungi</taxon>
        <taxon>Dikarya</taxon>
        <taxon>Ascomycota</taxon>
        <taxon>Pezizomycotina</taxon>
        <taxon>Sordariomycetes</taxon>
        <taxon>Sordariomycetidae</taxon>
        <taxon>Sordariales</taxon>
        <taxon>Chaetomiaceae</taxon>
        <taxon>Thermothelomyces</taxon>
    </lineage>
</organism>
<dbReference type="OMA" id="TAHPCTH"/>
<dbReference type="HOGENOM" id="CLU_1289744_0_0_1"/>
<feature type="compositionally biased region" description="Basic and acidic residues" evidence="1">
    <location>
        <begin position="84"/>
        <end position="94"/>
    </location>
</feature>
<dbReference type="VEuPathDB" id="FungiDB:MYCTH_2312275"/>
<protein>
    <submittedName>
        <fullName evidence="3">Uncharacterized protein</fullName>
    </submittedName>
</protein>
<dbReference type="eggNOG" id="ENOG502RIZP">
    <property type="taxonomic scope" value="Eukaryota"/>
</dbReference>
<evidence type="ECO:0000256" key="1">
    <source>
        <dbReference type="SAM" id="MobiDB-lite"/>
    </source>
</evidence>
<keyword evidence="4" id="KW-1185">Reference proteome</keyword>
<dbReference type="EMBL" id="CP003008">
    <property type="protein sequence ID" value="AEO61753.1"/>
    <property type="molecule type" value="Genomic_DNA"/>
</dbReference>
<sequence>MKVSWLVPSLLAGGGAAIGTVSDKVLNSEGRVLANGIPDQRHDRDLEGAALQSPSANTVAVNLDALDIALPNRTKAQLAVQARDASELGQHPDEGEPPVITFRTSNGALSGAEGDPAVRPPSSASSASSASLDSDHDLEFDEDSASASNGAGKAGNPASANRAIAGMSVGLVSVMLIFTIFL</sequence>
<dbReference type="GeneID" id="11509315"/>
<feature type="region of interest" description="Disordered" evidence="1">
    <location>
        <begin position="81"/>
        <end position="157"/>
    </location>
</feature>
<dbReference type="KEGG" id="mtm:MYCTH_2312275"/>
<name>G2QQ90_THET4</name>
<dbReference type="RefSeq" id="XP_003666998.1">
    <property type="nucleotide sequence ID" value="XM_003666950.1"/>
</dbReference>
<feature type="compositionally biased region" description="Low complexity" evidence="1">
    <location>
        <begin position="145"/>
        <end position="157"/>
    </location>
</feature>
<dbReference type="OrthoDB" id="4583380at2759"/>
<gene>
    <name evidence="3" type="ORF">MYCTH_2312275</name>
</gene>
<feature type="compositionally biased region" description="Low complexity" evidence="1">
    <location>
        <begin position="122"/>
        <end position="131"/>
    </location>
</feature>
<dbReference type="Proteomes" id="UP000007322">
    <property type="component" value="Chromosome 7"/>
</dbReference>
<evidence type="ECO:0000313" key="3">
    <source>
        <dbReference type="EMBL" id="AEO61753.1"/>
    </source>
</evidence>
<feature type="signal peptide" evidence="2">
    <location>
        <begin position="1"/>
        <end position="17"/>
    </location>
</feature>
<evidence type="ECO:0000256" key="2">
    <source>
        <dbReference type="SAM" id="SignalP"/>
    </source>
</evidence>
<accession>G2QQ90</accession>
<keyword evidence="2" id="KW-0732">Signal</keyword>
<feature type="chain" id="PRO_5003436548" evidence="2">
    <location>
        <begin position="18"/>
        <end position="182"/>
    </location>
</feature>
<dbReference type="AlphaFoldDB" id="G2QQ90"/>